<organism evidence="1 2">
    <name type="scientific">Pseudomonas phage Phabio</name>
    <dbReference type="NCBI Taxonomy" id="2006668"/>
    <lineage>
        <taxon>Viruses</taxon>
        <taxon>Duplodnaviria</taxon>
        <taxon>Heunggongvirae</taxon>
        <taxon>Uroviricota</taxon>
        <taxon>Caudoviricetes</taxon>
        <taxon>Chimalliviridae</taxon>
        <taxon>Phabiovirus</taxon>
        <taxon>Phabiovirus phabio</taxon>
    </lineage>
</organism>
<sequence>MLNKHLKISGTSIDLTPTFDNPFEGYKDHNHPLTNLGRTNTVKESFQYVNESIYPVCITGTNGLQMEIRGGLRNLNRLVVIRTITFGSDIGIDLSNSSRILGEGGDEFVSYVSNVIEREVGNRDRTIVLYYVVDTTNLWGEPDGVYINQIGITVYSPVHASNVSMVNERRPVTIDDDGEPERTWGANIQLLHIPESNVNTKPAYVAVGNQLVEVDSVQIPGMKPGMHLITHGNARIAGNSANHYSTHIKPEDYKQNGIYESYQQLMEGIGGKDRAAEVASLLKSQDNSKPGQAPPSLSILDEVTIGGHSLRTYAATIGETIGVFNKVKDDVKNVGK</sequence>
<name>A0A1Y0SU19_9CAUD</name>
<evidence type="ECO:0000313" key="2">
    <source>
        <dbReference type="Proteomes" id="UP000225448"/>
    </source>
</evidence>
<dbReference type="EMBL" id="MF042360">
    <property type="protein sequence ID" value="ARV76820.1"/>
    <property type="molecule type" value="Genomic_DNA"/>
</dbReference>
<evidence type="ECO:0000313" key="1">
    <source>
        <dbReference type="EMBL" id="ARV76820.1"/>
    </source>
</evidence>
<accession>A0A1Y0SU19</accession>
<reference evidence="1 2" key="1">
    <citation type="submission" date="2017-05" db="EMBL/GenBank/DDBJ databases">
        <authorList>
            <person name="Song R."/>
            <person name="Chenine A.L."/>
            <person name="Ruprecht R.M."/>
        </authorList>
    </citation>
    <scope>NUCLEOTIDE SEQUENCE [LARGE SCALE GENOMIC DNA]</scope>
</reference>
<keyword evidence="2" id="KW-1185">Reference proteome</keyword>
<proteinExistence type="predicted"/>
<dbReference type="Proteomes" id="UP000225448">
    <property type="component" value="Segment"/>
</dbReference>
<gene>
    <name evidence="1" type="ORF">PHABIO_189</name>
</gene>
<protein>
    <submittedName>
        <fullName evidence="1">Uncharacterized protein</fullName>
    </submittedName>
</protein>